<feature type="signal peptide" evidence="1">
    <location>
        <begin position="1"/>
        <end position="20"/>
    </location>
</feature>
<dbReference type="Proteomes" id="UP000095282">
    <property type="component" value="Unplaced"/>
</dbReference>
<dbReference type="AlphaFoldDB" id="A0A1I7UW80"/>
<accession>A0A1I7UW80</accession>
<dbReference type="eggNOG" id="ENOG502TI99">
    <property type="taxonomic scope" value="Eukaryota"/>
</dbReference>
<sequence>MNTMIRPCLIVLLMLSAVNAQKMPGASVYAKVNSTATIELPVSANYRRLVYNNKNVEEEHLFRVCNGKNQKTCGFWENVKTKKKVASGATNYNKNKKALVIKKIRITDFGEYLTGNKKQSKFVMNQTW</sequence>
<dbReference type="PANTHER" id="PTHR35182">
    <property type="entry name" value="PROTEIN CBG13762"/>
    <property type="match status" value="1"/>
</dbReference>
<dbReference type="PANTHER" id="PTHR35182:SF4">
    <property type="entry name" value="SCP DOMAIN-CONTAINING PROTEIN-RELATED"/>
    <property type="match status" value="1"/>
</dbReference>
<evidence type="ECO:0000313" key="3">
    <source>
        <dbReference type="WBParaSite" id="Csp11.Scaffold630.g19963.t2"/>
    </source>
</evidence>
<feature type="chain" id="PRO_5009309565" evidence="1">
    <location>
        <begin position="21"/>
        <end position="128"/>
    </location>
</feature>
<evidence type="ECO:0000313" key="2">
    <source>
        <dbReference type="Proteomes" id="UP000095282"/>
    </source>
</evidence>
<evidence type="ECO:0000256" key="1">
    <source>
        <dbReference type="SAM" id="SignalP"/>
    </source>
</evidence>
<dbReference type="STRING" id="1561998.A0A1I7UW80"/>
<dbReference type="WBParaSite" id="Csp11.Scaffold630.g19963.t2">
    <property type="protein sequence ID" value="Csp11.Scaffold630.g19963.t2"/>
    <property type="gene ID" value="Csp11.Scaffold630.g19963"/>
</dbReference>
<protein>
    <submittedName>
        <fullName evidence="3">SH3 domain-containing protein</fullName>
    </submittedName>
</protein>
<reference evidence="3" key="1">
    <citation type="submission" date="2016-11" db="UniProtKB">
        <authorList>
            <consortium name="WormBaseParasite"/>
        </authorList>
    </citation>
    <scope>IDENTIFICATION</scope>
</reference>
<proteinExistence type="predicted"/>
<keyword evidence="2" id="KW-1185">Reference proteome</keyword>
<name>A0A1I7UW80_9PELO</name>
<organism evidence="2 3">
    <name type="scientific">Caenorhabditis tropicalis</name>
    <dbReference type="NCBI Taxonomy" id="1561998"/>
    <lineage>
        <taxon>Eukaryota</taxon>
        <taxon>Metazoa</taxon>
        <taxon>Ecdysozoa</taxon>
        <taxon>Nematoda</taxon>
        <taxon>Chromadorea</taxon>
        <taxon>Rhabditida</taxon>
        <taxon>Rhabditina</taxon>
        <taxon>Rhabditomorpha</taxon>
        <taxon>Rhabditoidea</taxon>
        <taxon>Rhabditidae</taxon>
        <taxon>Peloderinae</taxon>
        <taxon>Caenorhabditis</taxon>
    </lineage>
</organism>
<keyword evidence="1" id="KW-0732">Signal</keyword>